<dbReference type="GO" id="GO:0032366">
    <property type="term" value="P:intracellular sterol transport"/>
    <property type="evidence" value="ECO:0007669"/>
    <property type="project" value="TreeGrafter"/>
</dbReference>
<feature type="compositionally biased region" description="Low complexity" evidence="5">
    <location>
        <begin position="209"/>
        <end position="220"/>
    </location>
</feature>
<evidence type="ECO:0000256" key="3">
    <source>
        <dbReference type="ARBA" id="ARBA00022989"/>
    </source>
</evidence>
<evidence type="ECO:0000256" key="2">
    <source>
        <dbReference type="ARBA" id="ARBA00022692"/>
    </source>
</evidence>
<dbReference type="InterPro" id="IPR031968">
    <property type="entry name" value="VASt"/>
</dbReference>
<proteinExistence type="predicted"/>
<dbReference type="GO" id="GO:0032934">
    <property type="term" value="F:sterol binding"/>
    <property type="evidence" value="ECO:0007669"/>
    <property type="project" value="TreeGrafter"/>
</dbReference>
<evidence type="ECO:0000256" key="5">
    <source>
        <dbReference type="SAM" id="MobiDB-lite"/>
    </source>
</evidence>
<comment type="caution">
    <text evidence="8">The sequence shown here is derived from an EMBL/GenBank/DDBJ whole genome shotgun (WGS) entry which is preliminary data.</text>
</comment>
<keyword evidence="9" id="KW-1185">Reference proteome</keyword>
<dbReference type="PANTHER" id="PTHR23319:SF4">
    <property type="entry name" value="GRAM DOMAIN CONTAINING 1B, ISOFORM E"/>
    <property type="match status" value="1"/>
</dbReference>
<feature type="transmembrane region" description="Helical" evidence="6">
    <location>
        <begin position="534"/>
        <end position="552"/>
    </location>
</feature>
<keyword evidence="4 6" id="KW-0472">Membrane</keyword>
<sequence length="594" mass="67540">MAERPELLADCGKQISSEEVNEITMTCPSIDSNSNVDFGSQISDDRLSKKERYFALKQDKNIFMKIIHPSYQKRSQWFRKLFIEKGLMDESTYLASYSCAYQREILAQGRMFISQSHVCFYANIFGWETNLVIPMSEIKEITKQKAAFIFPNSIQLERKSGEKLFFASFVNRDKTYQLLTTALDRESDGKPMTPEEVWEFLNNSEDKSPSSTPSIGSPPSMTVHHTHNGATSKINSAKIDKDNCSQSSSLASDFAEEEILDEAGMSTIETTEECSVSMNSETDPNCPCAEHTGRLLMDTVFPITVQQFYKYIFTENEWFKKFMSELKTSDYASTVWVRDRNGLETRNCTYSMALNHAMAPKNVIVNEKQVLTHFPKPEDGIIIFKETQNSGVPYSDNFDVKCTYCISRVGQTSCRVRVHGGIHYKKGTWSIIKGYIEKGTHQGLDDHFRLLEKMLNEECETLSRNLSEKEPTSQLRHRKSKDSTAKQNRQSKIEPLSVESASSTSSSTVETTLITSKPVEAQNIQQVVDYSKQLWIIIAVFTVFLISNFLVLSRIQTNSSSTESPKLEPLIQSLMSEIEKLQEQISNLKSKTDL</sequence>
<evidence type="ECO:0000313" key="9">
    <source>
        <dbReference type="Proteomes" id="UP001152747"/>
    </source>
</evidence>
<dbReference type="Proteomes" id="UP001152747">
    <property type="component" value="Unassembled WGS sequence"/>
</dbReference>
<evidence type="ECO:0000256" key="6">
    <source>
        <dbReference type="SAM" id="Phobius"/>
    </source>
</evidence>
<evidence type="ECO:0000256" key="4">
    <source>
        <dbReference type="ARBA" id="ARBA00023136"/>
    </source>
</evidence>
<evidence type="ECO:0000313" key="8">
    <source>
        <dbReference type="EMBL" id="CAI5438883.1"/>
    </source>
</evidence>
<feature type="domain" description="VASt" evidence="7">
    <location>
        <begin position="292"/>
        <end position="463"/>
    </location>
</feature>
<dbReference type="PROSITE" id="PS51778">
    <property type="entry name" value="VAST"/>
    <property type="match status" value="1"/>
</dbReference>
<dbReference type="Pfam" id="PF02893">
    <property type="entry name" value="GRAM"/>
    <property type="match status" value="1"/>
</dbReference>
<dbReference type="InterPro" id="IPR011993">
    <property type="entry name" value="PH-like_dom_sf"/>
</dbReference>
<evidence type="ECO:0000259" key="7">
    <source>
        <dbReference type="PROSITE" id="PS51778"/>
    </source>
</evidence>
<comment type="subcellular location">
    <subcellularLocation>
        <location evidence="1">Membrane</location>
        <topology evidence="1">Single-pass membrane protein</topology>
    </subcellularLocation>
</comment>
<dbReference type="EMBL" id="CANHGI010000001">
    <property type="protein sequence ID" value="CAI5438883.1"/>
    <property type="molecule type" value="Genomic_DNA"/>
</dbReference>
<reference evidence="8" key="1">
    <citation type="submission" date="2022-11" db="EMBL/GenBank/DDBJ databases">
        <authorList>
            <person name="Kikuchi T."/>
        </authorList>
    </citation>
    <scope>NUCLEOTIDE SEQUENCE</scope>
    <source>
        <strain evidence="8">PS1010</strain>
    </source>
</reference>
<gene>
    <name evidence="8" type="ORF">CAMP_LOCUS1520</name>
</gene>
<dbReference type="GO" id="GO:0005789">
    <property type="term" value="C:endoplasmic reticulum membrane"/>
    <property type="evidence" value="ECO:0007669"/>
    <property type="project" value="TreeGrafter"/>
</dbReference>
<dbReference type="Pfam" id="PF16016">
    <property type="entry name" value="VASt"/>
    <property type="match status" value="1"/>
</dbReference>
<dbReference type="AlphaFoldDB" id="A0A9P1I641"/>
<dbReference type="GO" id="GO:0140268">
    <property type="term" value="C:endoplasmic reticulum-plasma membrane contact site"/>
    <property type="evidence" value="ECO:0007669"/>
    <property type="project" value="TreeGrafter"/>
</dbReference>
<dbReference type="GO" id="GO:0005886">
    <property type="term" value="C:plasma membrane"/>
    <property type="evidence" value="ECO:0007669"/>
    <property type="project" value="TreeGrafter"/>
</dbReference>
<dbReference type="Gene3D" id="2.30.29.30">
    <property type="entry name" value="Pleckstrin-homology domain (PH domain)/Phosphotyrosine-binding domain (PTB)"/>
    <property type="match status" value="1"/>
</dbReference>
<evidence type="ECO:0000256" key="1">
    <source>
        <dbReference type="ARBA" id="ARBA00004167"/>
    </source>
</evidence>
<protein>
    <recommendedName>
        <fullName evidence="7">VASt domain-containing protein</fullName>
    </recommendedName>
</protein>
<dbReference type="GO" id="GO:0120015">
    <property type="term" value="F:sterol transfer activity"/>
    <property type="evidence" value="ECO:0007669"/>
    <property type="project" value="TreeGrafter"/>
</dbReference>
<dbReference type="InterPro" id="IPR051482">
    <property type="entry name" value="Cholesterol_transport"/>
</dbReference>
<dbReference type="InterPro" id="IPR004182">
    <property type="entry name" value="GRAM"/>
</dbReference>
<dbReference type="CDD" id="cd13220">
    <property type="entry name" value="PH-GRAM_GRAMDC"/>
    <property type="match status" value="1"/>
</dbReference>
<dbReference type="SMART" id="SM00568">
    <property type="entry name" value="GRAM"/>
    <property type="match status" value="1"/>
</dbReference>
<name>A0A9P1I641_9PELO</name>
<feature type="region of interest" description="Disordered" evidence="5">
    <location>
        <begin position="203"/>
        <end position="228"/>
    </location>
</feature>
<dbReference type="PANTHER" id="PTHR23319">
    <property type="entry name" value="GRAM DOMAIN CONTAINING 1B, ISOFORM E"/>
    <property type="match status" value="1"/>
</dbReference>
<dbReference type="OrthoDB" id="2162691at2759"/>
<feature type="region of interest" description="Disordered" evidence="5">
    <location>
        <begin position="463"/>
        <end position="503"/>
    </location>
</feature>
<keyword evidence="3 6" id="KW-1133">Transmembrane helix</keyword>
<organism evidence="8 9">
    <name type="scientific">Caenorhabditis angaria</name>
    <dbReference type="NCBI Taxonomy" id="860376"/>
    <lineage>
        <taxon>Eukaryota</taxon>
        <taxon>Metazoa</taxon>
        <taxon>Ecdysozoa</taxon>
        <taxon>Nematoda</taxon>
        <taxon>Chromadorea</taxon>
        <taxon>Rhabditida</taxon>
        <taxon>Rhabditina</taxon>
        <taxon>Rhabditomorpha</taxon>
        <taxon>Rhabditoidea</taxon>
        <taxon>Rhabditidae</taxon>
        <taxon>Peloderinae</taxon>
        <taxon>Caenorhabditis</taxon>
    </lineage>
</organism>
<accession>A0A9P1I641</accession>
<keyword evidence="2 6" id="KW-0812">Transmembrane</keyword>